<feature type="binding site" evidence="2">
    <location>
        <position position="182"/>
    </location>
    <ligand>
        <name>dihydroxyacetone phosphate</name>
        <dbReference type="ChEBI" id="CHEBI:57642"/>
    </ligand>
</feature>
<dbReference type="GO" id="GO:0005975">
    <property type="term" value="P:carbohydrate metabolic process"/>
    <property type="evidence" value="ECO:0007669"/>
    <property type="project" value="InterPro"/>
</dbReference>
<evidence type="ECO:0000256" key="3">
    <source>
        <dbReference type="PIRSR" id="PIRSR001359-3"/>
    </source>
</evidence>
<protein>
    <submittedName>
        <fullName evidence="4">Ketose-bisphosphate aldolase</fullName>
    </submittedName>
</protein>
<evidence type="ECO:0000256" key="1">
    <source>
        <dbReference type="PIRSR" id="PIRSR001359-1"/>
    </source>
</evidence>
<keyword evidence="3" id="KW-0479">Metal-binding</keyword>
<dbReference type="EMBL" id="AP019822">
    <property type="protein sequence ID" value="BBM36845.1"/>
    <property type="molecule type" value="Genomic_DNA"/>
</dbReference>
<feature type="binding site" evidence="3">
    <location>
        <position position="181"/>
    </location>
    <ligand>
        <name>Zn(2+)</name>
        <dbReference type="ChEBI" id="CHEBI:29105"/>
        <label>1</label>
        <note>catalytic</note>
    </ligand>
</feature>
<dbReference type="STRING" id="714315.GCA_000516535_01798"/>
<dbReference type="InterPro" id="IPR013785">
    <property type="entry name" value="Aldolase_TIM"/>
</dbReference>
<evidence type="ECO:0000256" key="2">
    <source>
        <dbReference type="PIRSR" id="PIRSR001359-2"/>
    </source>
</evidence>
<proteinExistence type="predicted"/>
<feature type="active site" description="Proton donor" evidence="1">
    <location>
        <position position="81"/>
    </location>
</feature>
<dbReference type="Proteomes" id="UP000321606">
    <property type="component" value="Chromosome"/>
</dbReference>
<feature type="binding site" evidence="3">
    <location>
        <position position="82"/>
    </location>
    <ligand>
        <name>Zn(2+)</name>
        <dbReference type="ChEBI" id="CHEBI:29105"/>
        <label>1</label>
        <note>catalytic</note>
    </ligand>
</feature>
<dbReference type="InterPro" id="IPR050246">
    <property type="entry name" value="Class_II_FBP_aldolase"/>
</dbReference>
<keyword evidence="3" id="KW-0862">Zinc</keyword>
<dbReference type="KEGG" id="lgo:JCM16774_1791"/>
<dbReference type="Pfam" id="PF01116">
    <property type="entry name" value="F_bP_aldolase"/>
    <property type="match status" value="1"/>
</dbReference>
<dbReference type="PROSITE" id="PS00806">
    <property type="entry name" value="ALDOLASE_CLASS_II_2"/>
    <property type="match status" value="1"/>
</dbReference>
<gene>
    <name evidence="4" type="ORF">JCM16774_1791</name>
</gene>
<dbReference type="AlphaFoldDB" id="A0A510JF23"/>
<dbReference type="SUPFAM" id="SSF51569">
    <property type="entry name" value="Aldolase"/>
    <property type="match status" value="1"/>
</dbReference>
<evidence type="ECO:0000313" key="4">
    <source>
        <dbReference type="EMBL" id="BBM36845.1"/>
    </source>
</evidence>
<comment type="cofactor">
    <cofactor evidence="3">
        <name>Zn(2+)</name>
        <dbReference type="ChEBI" id="CHEBI:29105"/>
    </cofactor>
    <text evidence="3">Binds 2 Zn(2+) ions per subunit. One is catalytic and the other provides a structural contribution.</text>
</comment>
<dbReference type="InterPro" id="IPR000771">
    <property type="entry name" value="FBA_II"/>
</dbReference>
<dbReference type="OrthoDB" id="9803995at2"/>
<feature type="binding site" evidence="3">
    <location>
        <position position="209"/>
    </location>
    <ligand>
        <name>Zn(2+)</name>
        <dbReference type="ChEBI" id="CHEBI:29105"/>
        <label>1</label>
        <note>catalytic</note>
    </ligand>
</feature>
<name>A0A510JF23_9FUSO</name>
<dbReference type="PANTHER" id="PTHR30304">
    <property type="entry name" value="D-TAGATOSE-1,6-BISPHOSPHATE ALDOLASE"/>
    <property type="match status" value="1"/>
</dbReference>
<dbReference type="NCBIfam" id="TIGR00167">
    <property type="entry name" value="cbbA"/>
    <property type="match status" value="1"/>
</dbReference>
<feature type="binding site" evidence="3">
    <location>
        <position position="133"/>
    </location>
    <ligand>
        <name>Zn(2+)</name>
        <dbReference type="ChEBI" id="CHEBI:29105"/>
        <label>2</label>
    </ligand>
</feature>
<dbReference type="CDD" id="cd00947">
    <property type="entry name" value="TBP_aldolase_IIB"/>
    <property type="match status" value="1"/>
</dbReference>
<sequence>MRNKMYKMFEIAMKENFAIPSVNFVDREMIRAYAEVVNETKLPIIFSIAESHLIYIDLKEAFLLAEYYIKKYNLNAVIHLDHGQSTEIINEAMELGFDSIMIDGSGLPFEENVKITKRVVEFAHSKNIFVESEIGHVGSGELTGISCSADDDTVYTSKEEAIKFAKLTSTDSLAISIGTVHGSYKGKPKINFERLQEIRKELSIPLVLHGGSSSGDENLNKCAKNGINKINIYTDFIIAAQNANDSKMGYFDNKNAMKEAIKNKLRHYFKVFDTKEMK</sequence>
<dbReference type="Gene3D" id="3.20.20.70">
    <property type="entry name" value="Aldolase class I"/>
    <property type="match status" value="1"/>
</dbReference>
<dbReference type="GO" id="GO:0016832">
    <property type="term" value="F:aldehyde-lyase activity"/>
    <property type="evidence" value="ECO:0007669"/>
    <property type="project" value="InterPro"/>
</dbReference>
<evidence type="ECO:0000313" key="5">
    <source>
        <dbReference type="Proteomes" id="UP000321606"/>
    </source>
</evidence>
<accession>A0A510JF23</accession>
<dbReference type="GO" id="GO:0008270">
    <property type="term" value="F:zinc ion binding"/>
    <property type="evidence" value="ECO:0007669"/>
    <property type="project" value="InterPro"/>
</dbReference>
<feature type="binding site" evidence="2">
    <location>
        <begin position="210"/>
        <end position="212"/>
    </location>
    <ligand>
        <name>dihydroxyacetone phosphate</name>
        <dbReference type="ChEBI" id="CHEBI:57642"/>
    </ligand>
</feature>
<dbReference type="PANTHER" id="PTHR30304:SF0">
    <property type="entry name" value="D-TAGATOSE-1,6-BISPHOSPHATE ALDOLASE SUBUNIT GATY-RELATED"/>
    <property type="match status" value="1"/>
</dbReference>
<reference evidence="4 5" key="1">
    <citation type="submission" date="2019-07" db="EMBL/GenBank/DDBJ databases">
        <title>Complete Genome Sequence of Leptotrichia goodfellowii Strain JCM 16774.</title>
        <authorList>
            <person name="Watanabe S."/>
            <person name="Cui L."/>
        </authorList>
    </citation>
    <scope>NUCLEOTIDE SEQUENCE [LARGE SCALE GENOMIC DNA]</scope>
    <source>
        <strain evidence="4 5">JCM16774</strain>
    </source>
</reference>
<dbReference type="RefSeq" id="WP_026738036.1">
    <property type="nucleotide sequence ID" value="NZ_AP019822.1"/>
</dbReference>
<feature type="binding site" evidence="2">
    <location>
        <begin position="231"/>
        <end position="234"/>
    </location>
    <ligand>
        <name>dihydroxyacetone phosphate</name>
        <dbReference type="ChEBI" id="CHEBI:57642"/>
    </ligand>
</feature>
<organism evidence="4 5">
    <name type="scientific">Pseudoleptotrichia goodfellowii</name>
    <dbReference type="NCBI Taxonomy" id="157692"/>
    <lineage>
        <taxon>Bacteria</taxon>
        <taxon>Fusobacteriati</taxon>
        <taxon>Fusobacteriota</taxon>
        <taxon>Fusobacteriia</taxon>
        <taxon>Fusobacteriales</taxon>
        <taxon>Leptotrichiaceae</taxon>
        <taxon>Pseudoleptotrichia</taxon>
    </lineage>
</organism>
<feature type="binding site" evidence="3">
    <location>
        <position position="103"/>
    </location>
    <ligand>
        <name>Zn(2+)</name>
        <dbReference type="ChEBI" id="CHEBI:29105"/>
        <label>2</label>
    </ligand>
</feature>
<dbReference type="PIRSF" id="PIRSF001359">
    <property type="entry name" value="F_bP_aldolase_II"/>
    <property type="match status" value="1"/>
</dbReference>